<dbReference type="OrthoDB" id="9797217at2"/>
<dbReference type="GO" id="GO:0009039">
    <property type="term" value="F:urease activity"/>
    <property type="evidence" value="ECO:0007669"/>
    <property type="project" value="UniProtKB-EC"/>
</dbReference>
<proteinExistence type="predicted"/>
<dbReference type="Proteomes" id="UP000219435">
    <property type="component" value="Unassembled WGS sequence"/>
</dbReference>
<dbReference type="NCBIfam" id="TIGR00192">
    <property type="entry name" value="urease_beta"/>
    <property type="match status" value="1"/>
</dbReference>
<dbReference type="InterPro" id="IPR050069">
    <property type="entry name" value="Urease_subunit"/>
</dbReference>
<keyword evidence="3" id="KW-0378">Hydrolase</keyword>
<accession>A0A285V873</accession>
<dbReference type="AlphaFoldDB" id="A0A285V873"/>
<dbReference type="SUPFAM" id="SSF54111">
    <property type="entry name" value="Urease, gamma-subunit"/>
    <property type="match status" value="1"/>
</dbReference>
<evidence type="ECO:0000256" key="2">
    <source>
        <dbReference type="ARBA" id="ARBA00012934"/>
    </source>
</evidence>
<dbReference type="PANTHER" id="PTHR33569">
    <property type="entry name" value="UREASE"/>
    <property type="match status" value="1"/>
</dbReference>
<organism evidence="5 6">
    <name type="scientific">Blastococcus aggregatus</name>
    <dbReference type="NCBI Taxonomy" id="38502"/>
    <lineage>
        <taxon>Bacteria</taxon>
        <taxon>Bacillati</taxon>
        <taxon>Actinomycetota</taxon>
        <taxon>Actinomycetes</taxon>
        <taxon>Geodermatophilales</taxon>
        <taxon>Geodermatophilaceae</taxon>
        <taxon>Blastococcus</taxon>
    </lineage>
</organism>
<dbReference type="PIRSF" id="PIRSF001225">
    <property type="entry name" value="Urease_gammabeta"/>
    <property type="match status" value="1"/>
</dbReference>
<dbReference type="InterPro" id="IPR036461">
    <property type="entry name" value="Urease_betasu_sf"/>
</dbReference>
<dbReference type="NCBIfam" id="NF009682">
    <property type="entry name" value="PRK13203.1"/>
    <property type="match status" value="1"/>
</dbReference>
<evidence type="ECO:0000256" key="4">
    <source>
        <dbReference type="ARBA" id="ARBA00047778"/>
    </source>
</evidence>
<dbReference type="GO" id="GO:0035550">
    <property type="term" value="C:urease complex"/>
    <property type="evidence" value="ECO:0007669"/>
    <property type="project" value="InterPro"/>
</dbReference>
<dbReference type="SUPFAM" id="SSF51278">
    <property type="entry name" value="Urease, beta-subunit"/>
    <property type="match status" value="1"/>
</dbReference>
<dbReference type="UniPathway" id="UPA00258">
    <property type="reaction ID" value="UER00370"/>
</dbReference>
<dbReference type="CDD" id="cd00407">
    <property type="entry name" value="Urease_beta"/>
    <property type="match status" value="1"/>
</dbReference>
<dbReference type="PANTHER" id="PTHR33569:SF1">
    <property type="entry name" value="UREASE"/>
    <property type="match status" value="1"/>
</dbReference>
<protein>
    <recommendedName>
        <fullName evidence="2">urease</fullName>
        <ecNumber evidence="2">3.5.1.5</ecNumber>
    </recommendedName>
</protein>
<dbReference type="EC" id="3.5.1.5" evidence="2"/>
<comment type="catalytic activity">
    <reaction evidence="4">
        <text>urea + 2 H2O + H(+) = hydrogencarbonate + 2 NH4(+)</text>
        <dbReference type="Rhea" id="RHEA:20557"/>
        <dbReference type="ChEBI" id="CHEBI:15377"/>
        <dbReference type="ChEBI" id="CHEBI:15378"/>
        <dbReference type="ChEBI" id="CHEBI:16199"/>
        <dbReference type="ChEBI" id="CHEBI:17544"/>
        <dbReference type="ChEBI" id="CHEBI:28938"/>
        <dbReference type="EC" id="3.5.1.5"/>
    </reaction>
</comment>
<dbReference type="GO" id="GO:0016151">
    <property type="term" value="F:nickel cation binding"/>
    <property type="evidence" value="ECO:0007669"/>
    <property type="project" value="InterPro"/>
</dbReference>
<comment type="pathway">
    <text evidence="1">Nitrogen metabolism; urea degradation; CO(2) and NH(3) from urea (urease route): step 1/1.</text>
</comment>
<dbReference type="InterPro" id="IPR002026">
    <property type="entry name" value="Urease_gamma/gamma-beta_su"/>
</dbReference>
<dbReference type="InterPro" id="IPR036463">
    <property type="entry name" value="Urease_gamma_sf"/>
</dbReference>
<dbReference type="Pfam" id="PF00699">
    <property type="entry name" value="Urease_beta"/>
    <property type="match status" value="1"/>
</dbReference>
<evidence type="ECO:0000313" key="5">
    <source>
        <dbReference type="EMBL" id="SOC50312.1"/>
    </source>
</evidence>
<evidence type="ECO:0000313" key="6">
    <source>
        <dbReference type="Proteomes" id="UP000219435"/>
    </source>
</evidence>
<dbReference type="CDD" id="cd00390">
    <property type="entry name" value="Urease_gamma"/>
    <property type="match status" value="1"/>
</dbReference>
<dbReference type="NCBIfam" id="TIGR00193">
    <property type="entry name" value="urease_gam"/>
    <property type="match status" value="1"/>
</dbReference>
<evidence type="ECO:0000256" key="1">
    <source>
        <dbReference type="ARBA" id="ARBA00004897"/>
    </source>
</evidence>
<gene>
    <name evidence="5" type="ORF">SAMN05660748_3059</name>
</gene>
<keyword evidence="6" id="KW-1185">Reference proteome</keyword>
<dbReference type="EMBL" id="OBQI01000004">
    <property type="protein sequence ID" value="SOC50312.1"/>
    <property type="molecule type" value="Genomic_DNA"/>
</dbReference>
<dbReference type="Gene3D" id="3.30.280.10">
    <property type="entry name" value="Urease, gamma-like subunit"/>
    <property type="match status" value="1"/>
</dbReference>
<dbReference type="NCBIfam" id="NF009671">
    <property type="entry name" value="PRK13192.1"/>
    <property type="match status" value="1"/>
</dbReference>
<dbReference type="InterPro" id="IPR008223">
    <property type="entry name" value="Urease_gamma-beta_su"/>
</dbReference>
<name>A0A285V873_9ACTN</name>
<sequence>MKLLPEEEERLQLFLAAELARRRRARGLRLNHPEALALICDEIMEAARDGRSYAEALEIGGTVLGPDDVLDGVPALLDRVQVEALFDEGTVMVTLYFPLGGGGSAVTGPTDDVLINPGRERVTVEVTNTLDRAVQVTSHYHFFEANRGLRFDRAAAFGMRLDVAAGTAVRFEPGDRRPVQLVPMAGNRVVRGIAGLVEGALDDPDVRSRALAAAERAGYLGVTS</sequence>
<evidence type="ECO:0000256" key="3">
    <source>
        <dbReference type="ARBA" id="ARBA00022801"/>
    </source>
</evidence>
<dbReference type="Pfam" id="PF00547">
    <property type="entry name" value="Urease_gamma"/>
    <property type="match status" value="1"/>
</dbReference>
<dbReference type="GO" id="GO:0043419">
    <property type="term" value="P:urea catabolic process"/>
    <property type="evidence" value="ECO:0007669"/>
    <property type="project" value="UniProtKB-UniPathway"/>
</dbReference>
<dbReference type="RefSeq" id="WP_097195857.1">
    <property type="nucleotide sequence ID" value="NZ_OBQI01000004.1"/>
</dbReference>
<dbReference type="Gene3D" id="2.10.150.10">
    <property type="entry name" value="Urease, beta subunit"/>
    <property type="match status" value="1"/>
</dbReference>
<reference evidence="6" key="1">
    <citation type="submission" date="2017-08" db="EMBL/GenBank/DDBJ databases">
        <authorList>
            <person name="Varghese N."/>
            <person name="Submissions S."/>
        </authorList>
    </citation>
    <scope>NUCLEOTIDE SEQUENCE [LARGE SCALE GENOMIC DNA]</scope>
    <source>
        <strain evidence="6">DSM 4725</strain>
    </source>
</reference>
<dbReference type="InterPro" id="IPR002019">
    <property type="entry name" value="Urease_beta-like"/>
</dbReference>